<gene>
    <name evidence="3" type="ORF">EVOR1521_LOCUS18244</name>
</gene>
<reference evidence="3" key="1">
    <citation type="submission" date="2023-08" db="EMBL/GenBank/DDBJ databases">
        <authorList>
            <person name="Chen Y."/>
            <person name="Shah S."/>
            <person name="Dougan E. K."/>
            <person name="Thang M."/>
            <person name="Chan C."/>
        </authorList>
    </citation>
    <scope>NUCLEOTIDE SEQUENCE</scope>
</reference>
<comment type="caution">
    <text evidence="3">The sequence shown here is derived from an EMBL/GenBank/DDBJ whole genome shotgun (WGS) entry which is preliminary data.</text>
</comment>
<dbReference type="AlphaFoldDB" id="A0AA36ITR6"/>
<sequence>MTPALRAVWAFLMILIRALLCGVGRRSVIGTCSNTRVVEPIVRAFSQVPMAGGHGVGEEAISPCASWQGPNFSVKPAAPDRSMHERHVKVLEEFMTAVGHEPVALEKTVLKRRKRAMQADILRQSKRPDETKLPMPPMPSLPHRPEDEGESVLAGL</sequence>
<dbReference type="EMBL" id="CAUJNA010002546">
    <property type="protein sequence ID" value="CAJ1393357.1"/>
    <property type="molecule type" value="Genomic_DNA"/>
</dbReference>
<evidence type="ECO:0000313" key="3">
    <source>
        <dbReference type="EMBL" id="CAJ1393357.1"/>
    </source>
</evidence>
<evidence type="ECO:0000256" key="1">
    <source>
        <dbReference type="SAM" id="MobiDB-lite"/>
    </source>
</evidence>
<accession>A0AA36ITR6</accession>
<dbReference type="Proteomes" id="UP001178507">
    <property type="component" value="Unassembled WGS sequence"/>
</dbReference>
<feature type="chain" id="PRO_5041402192" evidence="2">
    <location>
        <begin position="22"/>
        <end position="156"/>
    </location>
</feature>
<evidence type="ECO:0000313" key="4">
    <source>
        <dbReference type="Proteomes" id="UP001178507"/>
    </source>
</evidence>
<keyword evidence="2" id="KW-0732">Signal</keyword>
<proteinExistence type="predicted"/>
<protein>
    <submittedName>
        <fullName evidence="3">Uncharacterized protein</fullName>
    </submittedName>
</protein>
<name>A0AA36ITR6_9DINO</name>
<feature type="signal peptide" evidence="2">
    <location>
        <begin position="1"/>
        <end position="21"/>
    </location>
</feature>
<evidence type="ECO:0000256" key="2">
    <source>
        <dbReference type="SAM" id="SignalP"/>
    </source>
</evidence>
<feature type="region of interest" description="Disordered" evidence="1">
    <location>
        <begin position="116"/>
        <end position="156"/>
    </location>
</feature>
<organism evidence="3 4">
    <name type="scientific">Effrenium voratum</name>
    <dbReference type="NCBI Taxonomy" id="2562239"/>
    <lineage>
        <taxon>Eukaryota</taxon>
        <taxon>Sar</taxon>
        <taxon>Alveolata</taxon>
        <taxon>Dinophyceae</taxon>
        <taxon>Suessiales</taxon>
        <taxon>Symbiodiniaceae</taxon>
        <taxon>Effrenium</taxon>
    </lineage>
</organism>
<keyword evidence="4" id="KW-1185">Reference proteome</keyword>